<evidence type="ECO:0000313" key="3">
    <source>
        <dbReference type="Proteomes" id="UP000515135"/>
    </source>
</evidence>
<dbReference type="Gene3D" id="1.25.50.20">
    <property type="match status" value="1"/>
</dbReference>
<gene>
    <name evidence="4" type="primary">LOC109466524</name>
</gene>
<organism evidence="3 4">
    <name type="scientific">Branchiostoma belcheri</name>
    <name type="common">Amphioxus</name>
    <dbReference type="NCBI Taxonomy" id="7741"/>
    <lineage>
        <taxon>Eukaryota</taxon>
        <taxon>Metazoa</taxon>
        <taxon>Chordata</taxon>
        <taxon>Cephalochordata</taxon>
        <taxon>Leptocardii</taxon>
        <taxon>Amphioxiformes</taxon>
        <taxon>Branchiostomatidae</taxon>
        <taxon>Branchiostoma</taxon>
    </lineage>
</organism>
<dbReference type="KEGG" id="bbel:109466524"/>
<keyword evidence="3" id="KW-1185">Reference proteome</keyword>
<feature type="domain" description="ERAP1-like C-terminal" evidence="2">
    <location>
        <begin position="2"/>
        <end position="167"/>
    </location>
</feature>
<dbReference type="GO" id="GO:0005615">
    <property type="term" value="C:extracellular space"/>
    <property type="evidence" value="ECO:0007669"/>
    <property type="project" value="TreeGrafter"/>
</dbReference>
<dbReference type="AlphaFoldDB" id="A0A6P4YM88"/>
<dbReference type="GO" id="GO:0042277">
    <property type="term" value="F:peptide binding"/>
    <property type="evidence" value="ECO:0007669"/>
    <property type="project" value="TreeGrafter"/>
</dbReference>
<dbReference type="Pfam" id="PF11838">
    <property type="entry name" value="ERAP1_C"/>
    <property type="match status" value="1"/>
</dbReference>
<proteinExistence type="inferred from homology"/>
<dbReference type="GO" id="GO:0070006">
    <property type="term" value="F:metalloaminopeptidase activity"/>
    <property type="evidence" value="ECO:0007669"/>
    <property type="project" value="TreeGrafter"/>
</dbReference>
<comment type="similarity">
    <text evidence="1">Belongs to the peptidase M1 family.</text>
</comment>
<dbReference type="GO" id="GO:0043171">
    <property type="term" value="P:peptide catabolic process"/>
    <property type="evidence" value="ECO:0007669"/>
    <property type="project" value="TreeGrafter"/>
</dbReference>
<dbReference type="InterPro" id="IPR024571">
    <property type="entry name" value="ERAP1-like_C_dom"/>
</dbReference>
<dbReference type="PANTHER" id="PTHR11533:SF294">
    <property type="entry name" value="THYROTROPIN-RELEASING HORMONE-DEGRADING ECTOENZYME"/>
    <property type="match status" value="1"/>
</dbReference>
<protein>
    <submittedName>
        <fullName evidence="4">Aminopeptidase N-like</fullName>
    </submittedName>
</protein>
<sequence length="190" mass="21734">MMFDQWINTNNNSHIPERLKSTVYCTAIKHGGSREWDFAWQQYLTAGASEQTLLLPALACTQDTDILQTFLERSKDDGLVRKHSAPLVVRYVGGNSVGKSVAWSFLRDNWDFYFDNYDDQAFTMTGVVEDVTRQFSTQEDLEQLETFLAAHPNQGTATQAFSQAVGNTQANIRWRRNNEDKLRAWLQTQG</sequence>
<dbReference type="GeneID" id="109466524"/>
<dbReference type="GO" id="GO:0016020">
    <property type="term" value="C:membrane"/>
    <property type="evidence" value="ECO:0007669"/>
    <property type="project" value="TreeGrafter"/>
</dbReference>
<accession>A0A6P4YM88</accession>
<name>A0A6P4YM88_BRABE</name>
<dbReference type="InterPro" id="IPR050344">
    <property type="entry name" value="Peptidase_M1_aminopeptidases"/>
</dbReference>
<dbReference type="RefSeq" id="XP_019619807.1">
    <property type="nucleotide sequence ID" value="XM_019764248.1"/>
</dbReference>
<evidence type="ECO:0000256" key="1">
    <source>
        <dbReference type="ARBA" id="ARBA00010136"/>
    </source>
</evidence>
<dbReference type="GO" id="GO:0006508">
    <property type="term" value="P:proteolysis"/>
    <property type="evidence" value="ECO:0007669"/>
    <property type="project" value="TreeGrafter"/>
</dbReference>
<evidence type="ECO:0000259" key="2">
    <source>
        <dbReference type="Pfam" id="PF11838"/>
    </source>
</evidence>
<reference evidence="4" key="1">
    <citation type="submission" date="2025-08" db="UniProtKB">
        <authorList>
            <consortium name="RefSeq"/>
        </authorList>
    </citation>
    <scope>IDENTIFICATION</scope>
    <source>
        <tissue evidence="4">Gonad</tissue>
    </source>
</reference>
<dbReference type="GO" id="GO:0008270">
    <property type="term" value="F:zinc ion binding"/>
    <property type="evidence" value="ECO:0007669"/>
    <property type="project" value="TreeGrafter"/>
</dbReference>
<dbReference type="GO" id="GO:0005737">
    <property type="term" value="C:cytoplasm"/>
    <property type="evidence" value="ECO:0007669"/>
    <property type="project" value="TreeGrafter"/>
</dbReference>
<dbReference type="Proteomes" id="UP000515135">
    <property type="component" value="Unplaced"/>
</dbReference>
<evidence type="ECO:0000313" key="4">
    <source>
        <dbReference type="RefSeq" id="XP_019619807.1"/>
    </source>
</evidence>
<dbReference type="PANTHER" id="PTHR11533">
    <property type="entry name" value="PROTEASE M1 ZINC METALLOPROTEASE"/>
    <property type="match status" value="1"/>
</dbReference>
<dbReference type="OrthoDB" id="510539at2759"/>